<gene>
    <name evidence="1" type="ORF">EAY07_25540</name>
</gene>
<comment type="caution">
    <text evidence="1">The sequence shown here is derived from an EMBL/GenBank/DDBJ whole genome shotgun (WGS) entry which is preliminary data.</text>
</comment>
<dbReference type="AlphaFoldDB" id="A0ABD4KV96"/>
<reference evidence="1 2" key="1">
    <citation type="journal article" date="2021" name="PeerJ">
        <title>Analysis of 44 Vibrio anguillarum genomes reveals high genetic diversity.</title>
        <authorList>
            <person name="Hansen M.J."/>
            <person name="Dalsgaard I."/>
        </authorList>
    </citation>
    <scope>NUCLEOTIDE SEQUENCE [LARGE SCALE GENOMIC DNA]</scope>
    <source>
        <strain evidence="1 2">17-16730-2A</strain>
    </source>
</reference>
<evidence type="ECO:0000313" key="2">
    <source>
        <dbReference type="Proteomes" id="UP000722957"/>
    </source>
</evidence>
<dbReference type="EMBL" id="RDOM01001069">
    <property type="protein sequence ID" value="MBF4275309.1"/>
    <property type="molecule type" value="Genomic_DNA"/>
</dbReference>
<proteinExistence type="predicted"/>
<dbReference type="Proteomes" id="UP000722957">
    <property type="component" value="Unassembled WGS sequence"/>
</dbReference>
<sequence length="92" mass="10404">MKHAVSQIVQGSLAQMAFLSGTIKPQIMSMALSYGYRVFVIRFDEETYSVCSASCFITKYGRGKYLGLLHILDGLLYNYAKFKLILLLLARQ</sequence>
<accession>A0ABD4KV96</accession>
<evidence type="ECO:0000313" key="1">
    <source>
        <dbReference type="EMBL" id="MBF4275309.1"/>
    </source>
</evidence>
<organism evidence="1 2">
    <name type="scientific">Vibrio anguillarum</name>
    <name type="common">Listonella anguillarum</name>
    <dbReference type="NCBI Taxonomy" id="55601"/>
    <lineage>
        <taxon>Bacteria</taxon>
        <taxon>Pseudomonadati</taxon>
        <taxon>Pseudomonadota</taxon>
        <taxon>Gammaproteobacteria</taxon>
        <taxon>Vibrionales</taxon>
        <taxon>Vibrionaceae</taxon>
        <taxon>Vibrio</taxon>
    </lineage>
</organism>
<name>A0ABD4KV96_VIBAN</name>
<protein>
    <submittedName>
        <fullName evidence="1">Uncharacterized protein</fullName>
    </submittedName>
</protein>